<proteinExistence type="predicted"/>
<comment type="caution">
    <text evidence="1">The sequence shown here is derived from an EMBL/GenBank/DDBJ whole genome shotgun (WGS) entry which is preliminary data.</text>
</comment>
<accession>A0AA37V7A6</accession>
<dbReference type="EMBL" id="BRXE01000092">
    <property type="protein sequence ID" value="GLB85624.1"/>
    <property type="molecule type" value="Genomic_DNA"/>
</dbReference>
<dbReference type="RefSeq" id="WP_155267665.1">
    <property type="nucleotide sequence ID" value="NZ_BRXE01000092.1"/>
</dbReference>
<gene>
    <name evidence="1" type="ORF">SRL2020028_48800</name>
</gene>
<name>A0AA37V7A6_9MYCO</name>
<dbReference type="Proteomes" id="UP001165663">
    <property type="component" value="Unassembled WGS sequence"/>
</dbReference>
<reference evidence="1" key="1">
    <citation type="submission" date="2022-07" db="EMBL/GenBank/DDBJ databases">
        <title>Mycobacterium kiyosense sp. nov., scotochromogenic slow-glowing species isolated from respiratory specimens.</title>
        <authorList>
            <person name="Fukano H."/>
            <person name="Kazumi Y."/>
            <person name="Sakagami N."/>
            <person name="Ato M."/>
            <person name="Mitarai S."/>
            <person name="Hoshino Y."/>
        </authorList>
    </citation>
    <scope>NUCLEOTIDE SEQUENCE</scope>
    <source>
        <strain evidence="1">SRL2020-028</strain>
    </source>
</reference>
<organism evidence="1 2">
    <name type="scientific">Mycobacterium kiyosense</name>
    <dbReference type="NCBI Taxonomy" id="2871094"/>
    <lineage>
        <taxon>Bacteria</taxon>
        <taxon>Bacillati</taxon>
        <taxon>Actinomycetota</taxon>
        <taxon>Actinomycetes</taxon>
        <taxon>Mycobacteriales</taxon>
        <taxon>Mycobacteriaceae</taxon>
        <taxon>Mycobacterium</taxon>
    </lineage>
</organism>
<protein>
    <submittedName>
        <fullName evidence="1">Uncharacterized protein</fullName>
    </submittedName>
</protein>
<evidence type="ECO:0000313" key="1">
    <source>
        <dbReference type="EMBL" id="GLB85624.1"/>
    </source>
</evidence>
<sequence>MSVEANLTEYLVRRAHPGGEGVLDWLVYATPLARLPRLDVACCDQRAWPDIGNR</sequence>
<evidence type="ECO:0000313" key="2">
    <source>
        <dbReference type="Proteomes" id="UP001165663"/>
    </source>
</evidence>
<dbReference type="AlphaFoldDB" id="A0AA37V7A6"/>